<keyword evidence="2" id="KW-1185">Reference proteome</keyword>
<evidence type="ECO:0000313" key="1">
    <source>
        <dbReference type="EMBL" id="GIX84413.1"/>
    </source>
</evidence>
<evidence type="ECO:0000313" key="2">
    <source>
        <dbReference type="Proteomes" id="UP001054837"/>
    </source>
</evidence>
<accession>A0AAV4NIU9</accession>
<gene>
    <name evidence="1" type="ORF">CDAR_500901</name>
</gene>
<sequence>MTKGPLTKGHLFHYTCVCLPYGITVMSNEIPALSSAHEGKNVCETSSPGIFPPNATVSTLEFRALSRSLTPTLFNPSCTPPPFFFCVS</sequence>
<proteinExistence type="predicted"/>
<name>A0AAV4NIU9_9ARAC</name>
<dbReference type="Proteomes" id="UP001054837">
    <property type="component" value="Unassembled WGS sequence"/>
</dbReference>
<dbReference type="AlphaFoldDB" id="A0AAV4NIU9"/>
<protein>
    <submittedName>
        <fullName evidence="1">Uncharacterized protein</fullName>
    </submittedName>
</protein>
<organism evidence="1 2">
    <name type="scientific">Caerostris darwini</name>
    <dbReference type="NCBI Taxonomy" id="1538125"/>
    <lineage>
        <taxon>Eukaryota</taxon>
        <taxon>Metazoa</taxon>
        <taxon>Ecdysozoa</taxon>
        <taxon>Arthropoda</taxon>
        <taxon>Chelicerata</taxon>
        <taxon>Arachnida</taxon>
        <taxon>Araneae</taxon>
        <taxon>Araneomorphae</taxon>
        <taxon>Entelegynae</taxon>
        <taxon>Araneoidea</taxon>
        <taxon>Araneidae</taxon>
        <taxon>Caerostris</taxon>
    </lineage>
</organism>
<dbReference type="EMBL" id="BPLQ01001716">
    <property type="protein sequence ID" value="GIX84413.1"/>
    <property type="molecule type" value="Genomic_DNA"/>
</dbReference>
<reference evidence="1 2" key="1">
    <citation type="submission" date="2021-06" db="EMBL/GenBank/DDBJ databases">
        <title>Caerostris darwini draft genome.</title>
        <authorList>
            <person name="Kono N."/>
            <person name="Arakawa K."/>
        </authorList>
    </citation>
    <scope>NUCLEOTIDE SEQUENCE [LARGE SCALE GENOMIC DNA]</scope>
</reference>
<comment type="caution">
    <text evidence="1">The sequence shown here is derived from an EMBL/GenBank/DDBJ whole genome shotgun (WGS) entry which is preliminary data.</text>
</comment>